<evidence type="ECO:0000313" key="6">
    <source>
        <dbReference type="EMBL" id="HJB38684.1"/>
    </source>
</evidence>
<dbReference type="PANTHER" id="PTHR43808:SF31">
    <property type="entry name" value="N-ACETYL-L-CITRULLINE DEACETYLASE"/>
    <property type="match status" value="1"/>
</dbReference>
<keyword evidence="5" id="KW-0482">Metalloprotease</keyword>
<dbReference type="InterPro" id="IPR050072">
    <property type="entry name" value="Peptidase_M20A"/>
</dbReference>
<dbReference type="NCBIfam" id="TIGR01887">
    <property type="entry name" value="dipeptidaselike"/>
    <property type="match status" value="1"/>
</dbReference>
<sequence>MLFGEKILDYWDDILKDLATVVAIPSVAKPQEGEHPFGDQCARALDTVVAMAEGYGLKAKNVGYHAAHAEYGEGEGNAVVMAHLDVVPAGEGWDTDPYTMVIDDNLAFGRGVSDNKGPAIVALHCLRALKDAGVKGNRKLRVIFGSAEEIGMDDMPYYFEREQKPDMGFTPDASYGICHCEKGHMGFEVHAKNDSAVVKSFEAGTVSNAVPFKAECALACSPQEVEKLQAKAAKSKGMFE</sequence>
<proteinExistence type="inferred from homology"/>
<evidence type="ECO:0000256" key="4">
    <source>
        <dbReference type="ARBA" id="ARBA00022833"/>
    </source>
</evidence>
<accession>A0A9D2M174</accession>
<reference evidence="6" key="2">
    <citation type="submission" date="2021-04" db="EMBL/GenBank/DDBJ databases">
        <authorList>
            <person name="Gilroy R."/>
        </authorList>
    </citation>
    <scope>NUCLEOTIDE SEQUENCE</scope>
    <source>
        <strain evidence="6">ChiBcolR8-3208</strain>
    </source>
</reference>
<dbReference type="Pfam" id="PF01546">
    <property type="entry name" value="Peptidase_M20"/>
    <property type="match status" value="1"/>
</dbReference>
<dbReference type="PANTHER" id="PTHR43808">
    <property type="entry name" value="ACETYLORNITHINE DEACETYLASE"/>
    <property type="match status" value="1"/>
</dbReference>
<evidence type="ECO:0000256" key="5">
    <source>
        <dbReference type="ARBA" id="ARBA00023049"/>
    </source>
</evidence>
<keyword evidence="4" id="KW-0862">Zinc</keyword>
<dbReference type="GO" id="GO:0006508">
    <property type="term" value="P:proteolysis"/>
    <property type="evidence" value="ECO:0007669"/>
    <property type="project" value="UniProtKB-KW"/>
</dbReference>
<evidence type="ECO:0000256" key="2">
    <source>
        <dbReference type="ARBA" id="ARBA00006247"/>
    </source>
</evidence>
<comment type="cofactor">
    <cofactor evidence="1">
        <name>Zn(2+)</name>
        <dbReference type="ChEBI" id="CHEBI:29105"/>
    </cofactor>
</comment>
<evidence type="ECO:0000256" key="1">
    <source>
        <dbReference type="ARBA" id="ARBA00001947"/>
    </source>
</evidence>
<dbReference type="InterPro" id="IPR002933">
    <property type="entry name" value="Peptidase_M20"/>
</dbReference>
<dbReference type="EC" id="3.4.13.-" evidence="6"/>
<dbReference type="GO" id="GO:0008237">
    <property type="term" value="F:metallopeptidase activity"/>
    <property type="evidence" value="ECO:0007669"/>
    <property type="project" value="UniProtKB-KW"/>
</dbReference>
<dbReference type="GO" id="GO:0016805">
    <property type="term" value="F:dipeptidase activity"/>
    <property type="evidence" value="ECO:0007669"/>
    <property type="project" value="UniProtKB-KW"/>
</dbReference>
<evidence type="ECO:0000313" key="7">
    <source>
        <dbReference type="Proteomes" id="UP000824214"/>
    </source>
</evidence>
<keyword evidence="6" id="KW-0224">Dipeptidase</keyword>
<evidence type="ECO:0000256" key="3">
    <source>
        <dbReference type="ARBA" id="ARBA00022670"/>
    </source>
</evidence>
<dbReference type="EMBL" id="DWXZ01000249">
    <property type="protein sequence ID" value="HJB38684.1"/>
    <property type="molecule type" value="Genomic_DNA"/>
</dbReference>
<name>A0A9D2M174_9FIRM</name>
<protein>
    <submittedName>
        <fullName evidence="6">Sapep family Mn(2+)-dependent dipeptidase</fullName>
        <ecNumber evidence="6">3.4.13.-</ecNumber>
    </submittedName>
</protein>
<dbReference type="SUPFAM" id="SSF53187">
    <property type="entry name" value="Zn-dependent exopeptidases"/>
    <property type="match status" value="1"/>
</dbReference>
<gene>
    <name evidence="6" type="ORF">H9942_11570</name>
</gene>
<dbReference type="Proteomes" id="UP000824214">
    <property type="component" value="Unassembled WGS sequence"/>
</dbReference>
<feature type="non-terminal residue" evidence="6">
    <location>
        <position position="240"/>
    </location>
</feature>
<comment type="caution">
    <text evidence="6">The sequence shown here is derived from an EMBL/GenBank/DDBJ whole genome shotgun (WGS) entry which is preliminary data.</text>
</comment>
<dbReference type="Gene3D" id="3.40.630.10">
    <property type="entry name" value="Zn peptidases"/>
    <property type="match status" value="1"/>
</dbReference>
<dbReference type="GO" id="GO:0008777">
    <property type="term" value="F:acetylornithine deacetylase activity"/>
    <property type="evidence" value="ECO:0007669"/>
    <property type="project" value="TreeGrafter"/>
</dbReference>
<keyword evidence="3" id="KW-0645">Protease</keyword>
<organism evidence="6 7">
    <name type="scientific">Candidatus Acutalibacter ornithocaccae</name>
    <dbReference type="NCBI Taxonomy" id="2838416"/>
    <lineage>
        <taxon>Bacteria</taxon>
        <taxon>Bacillati</taxon>
        <taxon>Bacillota</taxon>
        <taxon>Clostridia</taxon>
        <taxon>Eubacteriales</taxon>
        <taxon>Acutalibacteraceae</taxon>
        <taxon>Acutalibacter</taxon>
    </lineage>
</organism>
<keyword evidence="6" id="KW-0378">Hydrolase</keyword>
<dbReference type="AlphaFoldDB" id="A0A9D2M174"/>
<dbReference type="GO" id="GO:0006526">
    <property type="term" value="P:L-arginine biosynthetic process"/>
    <property type="evidence" value="ECO:0007669"/>
    <property type="project" value="TreeGrafter"/>
</dbReference>
<comment type="similarity">
    <text evidence="2">Belongs to the peptidase M20A family.</text>
</comment>
<dbReference type="InterPro" id="IPR010964">
    <property type="entry name" value="M20A_pepV-rel"/>
</dbReference>
<reference evidence="6" key="1">
    <citation type="journal article" date="2021" name="PeerJ">
        <title>Extensive microbial diversity within the chicken gut microbiome revealed by metagenomics and culture.</title>
        <authorList>
            <person name="Gilroy R."/>
            <person name="Ravi A."/>
            <person name="Getino M."/>
            <person name="Pursley I."/>
            <person name="Horton D.L."/>
            <person name="Alikhan N.F."/>
            <person name="Baker D."/>
            <person name="Gharbi K."/>
            <person name="Hall N."/>
            <person name="Watson M."/>
            <person name="Adriaenssens E.M."/>
            <person name="Foster-Nyarko E."/>
            <person name="Jarju S."/>
            <person name="Secka A."/>
            <person name="Antonio M."/>
            <person name="Oren A."/>
            <person name="Chaudhuri R.R."/>
            <person name="La Ragione R."/>
            <person name="Hildebrand F."/>
            <person name="Pallen M.J."/>
        </authorList>
    </citation>
    <scope>NUCLEOTIDE SEQUENCE</scope>
    <source>
        <strain evidence="6">ChiBcolR8-3208</strain>
    </source>
</reference>
<dbReference type="GO" id="GO:0008270">
    <property type="term" value="F:zinc ion binding"/>
    <property type="evidence" value="ECO:0007669"/>
    <property type="project" value="InterPro"/>
</dbReference>